<evidence type="ECO:0000313" key="1">
    <source>
        <dbReference type="EMBL" id="VUC27392.1"/>
    </source>
</evidence>
<dbReference type="PANTHER" id="PTHR38887">
    <property type="entry name" value="CHROMOSOME 21, WHOLE GENOME SHOTGUN SEQUENCE"/>
    <property type="match status" value="1"/>
</dbReference>
<organism evidence="1 2">
    <name type="scientific">Bionectria ochroleuca</name>
    <name type="common">Gliocladium roseum</name>
    <dbReference type="NCBI Taxonomy" id="29856"/>
    <lineage>
        <taxon>Eukaryota</taxon>
        <taxon>Fungi</taxon>
        <taxon>Dikarya</taxon>
        <taxon>Ascomycota</taxon>
        <taxon>Pezizomycotina</taxon>
        <taxon>Sordariomycetes</taxon>
        <taxon>Hypocreomycetidae</taxon>
        <taxon>Hypocreales</taxon>
        <taxon>Bionectriaceae</taxon>
        <taxon>Clonostachys</taxon>
    </lineage>
</organism>
<name>A0ABY6U8K4_BIOOC</name>
<sequence length="460" mass="50665">MALNQILTGGIGLAAEAIKHHKNKKAAKNTFDDSISFTSLHSQQPGPGNEELLRDAKIISSTSTVSTDKLHNNLDGLEQRASAKSGPTRAIVPKGIGKDPARIPALVEAFLAVHRPRVRQTPAPLPCAVIIPQRRPESRDRGFVPAYAPCLAPCGISEDAFMQFHEFYNESLRYSNAIKVVTVAAGAAGFVPSITATVVSLTVGAAAQTAASLQSRKRTNDFLSQMNLEYFMPMGLVCLIMKYTTPDCYGEATNIYQAHSQATNQSRWNFSVDHAQMGDASMPLAAPLIFPKVSSVQDQDKSSKFKRAMQFMQDYGDRRAQAEFAKNHPDSQLTKAVASQVKFQSFLGDPRNFSSVSTNALQGLAHDRLTGQGARMSTRPEVSLHAPYSDARFSSRVQMAHERERIRNAGYNIPRPQSREKADSTKDVLYMMIVPLPSQEQINFANHEPPAYIETEEVRW</sequence>
<protein>
    <submittedName>
        <fullName evidence="1">Uncharacterized protein</fullName>
    </submittedName>
</protein>
<evidence type="ECO:0000313" key="2">
    <source>
        <dbReference type="Proteomes" id="UP000766486"/>
    </source>
</evidence>
<reference evidence="1 2" key="1">
    <citation type="submission" date="2019-06" db="EMBL/GenBank/DDBJ databases">
        <authorList>
            <person name="Broberg M."/>
        </authorList>
    </citation>
    <scope>NUCLEOTIDE SEQUENCE [LARGE SCALE GENOMIC DNA]</scope>
</reference>
<gene>
    <name evidence="1" type="ORF">CLO192961_LOCUS208507</name>
</gene>
<comment type="caution">
    <text evidence="1">The sequence shown here is derived from an EMBL/GenBank/DDBJ whole genome shotgun (WGS) entry which is preliminary data.</text>
</comment>
<dbReference type="EMBL" id="CABFNS010000767">
    <property type="protein sequence ID" value="VUC27392.1"/>
    <property type="molecule type" value="Genomic_DNA"/>
</dbReference>
<keyword evidence="2" id="KW-1185">Reference proteome</keyword>
<proteinExistence type="predicted"/>
<accession>A0ABY6U8K4</accession>
<dbReference type="PANTHER" id="PTHR38887:SF1">
    <property type="entry name" value="RAS MODIFICATION PROTEIN ERF4"/>
    <property type="match status" value="1"/>
</dbReference>
<dbReference type="Proteomes" id="UP000766486">
    <property type="component" value="Unassembled WGS sequence"/>
</dbReference>
<dbReference type="InterPro" id="IPR053221">
    <property type="entry name" value="Burnettramic_acid_biosynth"/>
</dbReference>